<keyword evidence="1 3" id="KW-0647">Proteasome</keyword>
<gene>
    <name evidence="3" type="ORF">B0T17DRAFT_620990</name>
</gene>
<protein>
    <submittedName>
        <fullName evidence="3">26S proteasome regulatory subunit rpn12</fullName>
    </submittedName>
</protein>
<dbReference type="GO" id="GO:0043161">
    <property type="term" value="P:proteasome-mediated ubiquitin-dependent protein catabolic process"/>
    <property type="evidence" value="ECO:0007669"/>
    <property type="project" value="TreeGrafter"/>
</dbReference>
<evidence type="ECO:0000256" key="1">
    <source>
        <dbReference type="ARBA" id="ARBA00022942"/>
    </source>
</evidence>
<dbReference type="AlphaFoldDB" id="A0AA39U1K4"/>
<accession>A0AA39U1K4</accession>
<dbReference type="EMBL" id="JAULSR010000010">
    <property type="protein sequence ID" value="KAK0610518.1"/>
    <property type="molecule type" value="Genomic_DNA"/>
</dbReference>
<dbReference type="Proteomes" id="UP001174934">
    <property type="component" value="Unassembled WGS sequence"/>
</dbReference>
<evidence type="ECO:0000259" key="2">
    <source>
        <dbReference type="Pfam" id="PF10075"/>
    </source>
</evidence>
<dbReference type="Gene3D" id="1.25.40.990">
    <property type="match status" value="1"/>
</dbReference>
<reference evidence="3" key="1">
    <citation type="submission" date="2023-06" db="EMBL/GenBank/DDBJ databases">
        <title>Genome-scale phylogeny and comparative genomics of the fungal order Sordariales.</title>
        <authorList>
            <consortium name="Lawrence Berkeley National Laboratory"/>
            <person name="Hensen N."/>
            <person name="Bonometti L."/>
            <person name="Westerberg I."/>
            <person name="Brannstrom I.O."/>
            <person name="Guillou S."/>
            <person name="Cros-Aarteil S."/>
            <person name="Calhoun S."/>
            <person name="Haridas S."/>
            <person name="Kuo A."/>
            <person name="Mondo S."/>
            <person name="Pangilinan J."/>
            <person name="Riley R."/>
            <person name="LaButti K."/>
            <person name="Andreopoulos B."/>
            <person name="Lipzen A."/>
            <person name="Chen C."/>
            <person name="Yanf M."/>
            <person name="Daum C."/>
            <person name="Ng V."/>
            <person name="Clum A."/>
            <person name="Steindorff A."/>
            <person name="Ohm R."/>
            <person name="Martin F."/>
            <person name="Silar P."/>
            <person name="Natvig D."/>
            <person name="Lalanne C."/>
            <person name="Gautier V."/>
            <person name="Ament-velasquez S.L."/>
            <person name="Kruys A."/>
            <person name="Hutchinson M.I."/>
            <person name="Powell A.J."/>
            <person name="Barry K."/>
            <person name="Miller A.N."/>
            <person name="Grigoriev I.V."/>
            <person name="Debuchy R."/>
            <person name="Gladieux P."/>
            <person name="Thoren M.H."/>
            <person name="Johannesson H."/>
        </authorList>
    </citation>
    <scope>NUCLEOTIDE SEQUENCE</scope>
    <source>
        <strain evidence="3">SMH3391-2</strain>
    </source>
</reference>
<dbReference type="InterPro" id="IPR006746">
    <property type="entry name" value="26S_Psome_Rpn12"/>
</dbReference>
<organism evidence="3 4">
    <name type="scientific">Bombardia bombarda</name>
    <dbReference type="NCBI Taxonomy" id="252184"/>
    <lineage>
        <taxon>Eukaryota</taxon>
        <taxon>Fungi</taxon>
        <taxon>Dikarya</taxon>
        <taxon>Ascomycota</taxon>
        <taxon>Pezizomycotina</taxon>
        <taxon>Sordariomycetes</taxon>
        <taxon>Sordariomycetidae</taxon>
        <taxon>Sordariales</taxon>
        <taxon>Lasiosphaeriaceae</taxon>
        <taxon>Bombardia</taxon>
    </lineage>
</organism>
<comment type="caution">
    <text evidence="3">The sequence shown here is derived from an EMBL/GenBank/DDBJ whole genome shotgun (WGS) entry which is preliminary data.</text>
</comment>
<dbReference type="GO" id="GO:0005829">
    <property type="term" value="C:cytosol"/>
    <property type="evidence" value="ECO:0007669"/>
    <property type="project" value="TreeGrafter"/>
</dbReference>
<sequence>MAERQLHQALTQLKSQSSTLSYADASSLLSKAQKLLLQLNALTPASTTNPTLLGLARETFELGALASIRAEDYKVFTDYFAKLRDFYELPDSVLKPNLDERDKITSLYLLYLLTDKKFNELYHQELESLITRHGGSMETLEKHNFLGYPINLEQGLALGSYNIALKNNPVPCPDKSNVPYDEYAVFSEILTSRLRSTVADNTESAYHFLPLSSTKSLLFLDSEGAVVEFARSRNWIVKDGKITFRSASASANEAGKEAEEKETSQMIIENVLGYARQLETIV</sequence>
<dbReference type="PANTHER" id="PTHR12387:SF0">
    <property type="entry name" value="26S PROTEASOME NON-ATPASE REGULATORY SUBUNIT 8"/>
    <property type="match status" value="1"/>
</dbReference>
<feature type="domain" description="CSN8/PSMD8/EIF3K" evidence="2">
    <location>
        <begin position="102"/>
        <end position="245"/>
    </location>
</feature>
<dbReference type="InterPro" id="IPR033464">
    <property type="entry name" value="CSN8_PSD8_EIF3K"/>
</dbReference>
<dbReference type="GO" id="GO:0005634">
    <property type="term" value="C:nucleus"/>
    <property type="evidence" value="ECO:0007669"/>
    <property type="project" value="TreeGrafter"/>
</dbReference>
<evidence type="ECO:0000313" key="4">
    <source>
        <dbReference type="Proteomes" id="UP001174934"/>
    </source>
</evidence>
<evidence type="ECO:0000313" key="3">
    <source>
        <dbReference type="EMBL" id="KAK0610518.1"/>
    </source>
</evidence>
<dbReference type="PANTHER" id="PTHR12387">
    <property type="entry name" value="26S PROTEASOME NON-ATPASE REGULATORY SUBUNIT 8"/>
    <property type="match status" value="1"/>
</dbReference>
<dbReference type="Pfam" id="PF10075">
    <property type="entry name" value="CSN8_PSD8_EIF3K"/>
    <property type="match status" value="1"/>
</dbReference>
<name>A0AA39U1K4_9PEZI</name>
<keyword evidence="4" id="KW-1185">Reference proteome</keyword>
<proteinExistence type="predicted"/>
<dbReference type="GO" id="GO:0008541">
    <property type="term" value="C:proteasome regulatory particle, lid subcomplex"/>
    <property type="evidence" value="ECO:0007669"/>
    <property type="project" value="TreeGrafter"/>
</dbReference>